<dbReference type="AlphaFoldDB" id="A0A1Y1RLP1"/>
<reference evidence="2 3" key="1">
    <citation type="submission" date="2016-05" db="EMBL/GenBank/DDBJ databases">
        <title>Draft genome sequence of a porcine commensal Rothia nasimurium.</title>
        <authorList>
            <person name="Gaiser R.A."/>
            <person name="Van Baarlen P."/>
            <person name="Wells J.M."/>
        </authorList>
    </citation>
    <scope>NUCLEOTIDE SEQUENCE [LARGE SCALE GENOMIC DNA]</scope>
    <source>
        <strain evidence="2 3">PT-32</strain>
    </source>
</reference>
<name>A0A1Y1RLP1_9MICC</name>
<dbReference type="CDD" id="cd06223">
    <property type="entry name" value="PRTases_typeI"/>
    <property type="match status" value="1"/>
</dbReference>
<gene>
    <name evidence="2" type="ORF">A7979_08025</name>
</gene>
<dbReference type="PANTHER" id="PTHR47505:SF1">
    <property type="entry name" value="DNA UTILIZATION PROTEIN YHGH"/>
    <property type="match status" value="1"/>
</dbReference>
<protein>
    <recommendedName>
        <fullName evidence="4">ComF family protein</fullName>
    </recommendedName>
</protein>
<dbReference type="InterPro" id="IPR051910">
    <property type="entry name" value="ComF/GntX_DNA_util-trans"/>
</dbReference>
<comment type="caution">
    <text evidence="2">The sequence shown here is derived from an EMBL/GenBank/DDBJ whole genome shotgun (WGS) entry which is preliminary data.</text>
</comment>
<evidence type="ECO:0008006" key="4">
    <source>
        <dbReference type="Google" id="ProtNLM"/>
    </source>
</evidence>
<dbReference type="InterPro" id="IPR000836">
    <property type="entry name" value="PRTase_dom"/>
</dbReference>
<dbReference type="EMBL" id="LXWF01000044">
    <property type="protein sequence ID" value="ORC15278.1"/>
    <property type="molecule type" value="Genomic_DNA"/>
</dbReference>
<accession>A0A1Y1RLP1</accession>
<sequence length="258" mass="27229">MELFFPRACASCLAVGPVMVAGGLWGTGALCPLCDRLVRLATLQVELTELPATDLPVVTAGRYEYELARCLLAFKDAARTDLAPYLTSALVRALTALLDQPGLACPPGTLYLVPLPSSRASRRRRGYEPAPSLARSCLKALGPASGIKILPALMTRPRWEGAVRSLASGRGLGAGAAQKTLGFEQRLVAVQGRLALARAPLWFLGQWFDLTGVPCILVDDVATTGASMEAGRRLLVEAGAHVLGGIAVARVPRISANF</sequence>
<dbReference type="SUPFAM" id="SSF53271">
    <property type="entry name" value="PRTase-like"/>
    <property type="match status" value="1"/>
</dbReference>
<evidence type="ECO:0000313" key="2">
    <source>
        <dbReference type="EMBL" id="ORC15278.1"/>
    </source>
</evidence>
<comment type="similarity">
    <text evidence="1">Belongs to the ComF/GntX family.</text>
</comment>
<organism evidence="2 3">
    <name type="scientific">Rothia nasimurium</name>
    <dbReference type="NCBI Taxonomy" id="85336"/>
    <lineage>
        <taxon>Bacteria</taxon>
        <taxon>Bacillati</taxon>
        <taxon>Actinomycetota</taxon>
        <taxon>Actinomycetes</taxon>
        <taxon>Micrococcales</taxon>
        <taxon>Micrococcaceae</taxon>
        <taxon>Rothia</taxon>
    </lineage>
</organism>
<keyword evidence="3" id="KW-1185">Reference proteome</keyword>
<dbReference type="Proteomes" id="UP000192359">
    <property type="component" value="Unassembled WGS sequence"/>
</dbReference>
<dbReference type="Gene3D" id="3.40.50.2020">
    <property type="match status" value="1"/>
</dbReference>
<dbReference type="InterPro" id="IPR029057">
    <property type="entry name" value="PRTase-like"/>
</dbReference>
<dbReference type="PANTHER" id="PTHR47505">
    <property type="entry name" value="DNA UTILIZATION PROTEIN YHGH"/>
    <property type="match status" value="1"/>
</dbReference>
<evidence type="ECO:0000313" key="3">
    <source>
        <dbReference type="Proteomes" id="UP000192359"/>
    </source>
</evidence>
<evidence type="ECO:0000256" key="1">
    <source>
        <dbReference type="ARBA" id="ARBA00008007"/>
    </source>
</evidence>
<proteinExistence type="inferred from homology"/>